<name>A0ABQ3I3Z4_9BACT</name>
<protein>
    <submittedName>
        <fullName evidence="2">Uncharacterized protein</fullName>
    </submittedName>
</protein>
<feature type="chain" id="PRO_5045315307" evidence="1">
    <location>
        <begin position="24"/>
        <end position="351"/>
    </location>
</feature>
<dbReference type="EMBL" id="BNAG01000001">
    <property type="protein sequence ID" value="GHE55234.1"/>
    <property type="molecule type" value="Genomic_DNA"/>
</dbReference>
<keyword evidence="1" id="KW-0732">Signal</keyword>
<comment type="caution">
    <text evidence="2">The sequence shown here is derived from an EMBL/GenBank/DDBJ whole genome shotgun (WGS) entry which is preliminary data.</text>
</comment>
<evidence type="ECO:0000313" key="3">
    <source>
        <dbReference type="Proteomes" id="UP000658258"/>
    </source>
</evidence>
<sequence length="351" mass="40018">MRSFAYKFLFITSLLTIALVGHAQTDIKNILENLKLNQALYPPEDILQTKSVVLFSVPMDDDATEWQNMLDEMQQFFAEVGVDAVAYLPLNNYDVGMHTPQAFPEFIKTRGIENLIIFSAPHLKGPYFIAILPFNKQNTLYNPGTSAFARLASDPKTVWQELGSYFKTDQFRRTNLLVNENPEMFYPTVAPGLIARSIPSQVAEFKIALKPYDAQRGQKEPVYRLHHSHIFAADSLQQVLMRQNQVLEALAADTTNTMALVDRAATSAELRRAGFIYELQMVQGTEEEVSKWIPFPNRTKTGKQRVYKFYLNDLRTNTIYVGKEWDASGDWFLALARFVEQIRLAATQKGN</sequence>
<dbReference type="RefSeq" id="WP_189628838.1">
    <property type="nucleotide sequence ID" value="NZ_BNAG01000001.1"/>
</dbReference>
<evidence type="ECO:0000313" key="2">
    <source>
        <dbReference type="EMBL" id="GHE55234.1"/>
    </source>
</evidence>
<gene>
    <name evidence="2" type="ORF">GCM10011340_07430</name>
</gene>
<reference evidence="3" key="1">
    <citation type="journal article" date="2019" name="Int. J. Syst. Evol. Microbiol.">
        <title>The Global Catalogue of Microorganisms (GCM) 10K type strain sequencing project: providing services to taxonomists for standard genome sequencing and annotation.</title>
        <authorList>
            <consortium name="The Broad Institute Genomics Platform"/>
            <consortium name="The Broad Institute Genome Sequencing Center for Infectious Disease"/>
            <person name="Wu L."/>
            <person name="Ma J."/>
        </authorList>
    </citation>
    <scope>NUCLEOTIDE SEQUENCE [LARGE SCALE GENOMIC DNA]</scope>
    <source>
        <strain evidence="3">CGMCC 1.15111</strain>
    </source>
</reference>
<accession>A0ABQ3I3Z4</accession>
<proteinExistence type="predicted"/>
<organism evidence="2 3">
    <name type="scientific">Roseivirga thermotolerans</name>
    <dbReference type="NCBI Taxonomy" id="1758176"/>
    <lineage>
        <taxon>Bacteria</taxon>
        <taxon>Pseudomonadati</taxon>
        <taxon>Bacteroidota</taxon>
        <taxon>Cytophagia</taxon>
        <taxon>Cytophagales</taxon>
        <taxon>Roseivirgaceae</taxon>
        <taxon>Roseivirga</taxon>
    </lineage>
</organism>
<feature type="signal peptide" evidence="1">
    <location>
        <begin position="1"/>
        <end position="23"/>
    </location>
</feature>
<keyword evidence="3" id="KW-1185">Reference proteome</keyword>
<evidence type="ECO:0000256" key="1">
    <source>
        <dbReference type="SAM" id="SignalP"/>
    </source>
</evidence>
<dbReference type="Proteomes" id="UP000658258">
    <property type="component" value="Unassembled WGS sequence"/>
</dbReference>